<proteinExistence type="predicted"/>
<dbReference type="PANTHER" id="PTHR35910">
    <property type="entry name" value="2EXR DOMAIN-CONTAINING PROTEIN"/>
    <property type="match status" value="1"/>
</dbReference>
<evidence type="ECO:0000313" key="3">
    <source>
        <dbReference type="Proteomes" id="UP000258309"/>
    </source>
</evidence>
<dbReference type="InterPro" id="IPR045518">
    <property type="entry name" value="2EXR"/>
</dbReference>
<dbReference type="Proteomes" id="UP000258309">
    <property type="component" value="Unassembled WGS sequence"/>
</dbReference>
<evidence type="ECO:0000313" key="2">
    <source>
        <dbReference type="EMBL" id="RFU35516.1"/>
    </source>
</evidence>
<dbReference type="EMBL" id="NCSJ02000007">
    <property type="protein sequence ID" value="RFU35516.1"/>
    <property type="molecule type" value="Genomic_DNA"/>
</dbReference>
<dbReference type="AlphaFoldDB" id="A0A3E2HQ85"/>
<protein>
    <recommendedName>
        <fullName evidence="1">2EXR domain-containing protein</fullName>
    </recommendedName>
</protein>
<gene>
    <name evidence="2" type="ORF">B7463_g828</name>
</gene>
<keyword evidence="3" id="KW-1185">Reference proteome</keyword>
<feature type="non-terminal residue" evidence="2">
    <location>
        <position position="1"/>
    </location>
</feature>
<organism evidence="2 3">
    <name type="scientific">Scytalidium lignicola</name>
    <name type="common">Hyphomycete</name>
    <dbReference type="NCBI Taxonomy" id="5539"/>
    <lineage>
        <taxon>Eukaryota</taxon>
        <taxon>Fungi</taxon>
        <taxon>Dikarya</taxon>
        <taxon>Ascomycota</taxon>
        <taxon>Pezizomycotina</taxon>
        <taxon>Leotiomycetes</taxon>
        <taxon>Leotiomycetes incertae sedis</taxon>
        <taxon>Scytalidium</taxon>
    </lineage>
</organism>
<accession>A0A3E2HQ85</accession>
<feature type="domain" description="2EXR" evidence="1">
    <location>
        <begin position="7"/>
        <end position="98"/>
    </location>
</feature>
<dbReference type="OrthoDB" id="3526070at2759"/>
<dbReference type="OMA" id="LCEIPGD"/>
<feature type="non-terminal residue" evidence="2">
    <location>
        <position position="382"/>
    </location>
</feature>
<reference evidence="2 3" key="1">
    <citation type="submission" date="2018-05" db="EMBL/GenBank/DDBJ databases">
        <title>Draft genome sequence of Scytalidium lignicola DSM 105466, a ubiquitous saprotrophic fungus.</title>
        <authorList>
            <person name="Buettner E."/>
            <person name="Gebauer A.M."/>
            <person name="Hofrichter M."/>
            <person name="Liers C."/>
            <person name="Kellner H."/>
        </authorList>
    </citation>
    <scope>NUCLEOTIDE SEQUENCE [LARGE SCALE GENOMIC DNA]</scope>
    <source>
        <strain evidence="2 3">DSM 105466</strain>
    </source>
</reference>
<comment type="caution">
    <text evidence="2">The sequence shown here is derived from an EMBL/GenBank/DDBJ whole genome shotgun (WGS) entry which is preliminary data.</text>
</comment>
<evidence type="ECO:0000259" key="1">
    <source>
        <dbReference type="Pfam" id="PF20150"/>
    </source>
</evidence>
<name>A0A3E2HQ85_SCYLI</name>
<sequence>MSSLTEFTIFSALPTELRLKIWESVPQPVRVIGQLPCSKCWKFLEARVNRSGEVRTDCAANIQHPDWHLRWVGNNQDEAIFPPLHACRESRAAWMPHYFSPPRYLDLPHNNIRHREGEGPESYRLRFDIPFVSYETDVFAIFDTRISFLGFDADPFLGFDRKRIRNIAISENAWSLVEIMAAVKPQSLPRLRVVSVLVLGPNPNIDGSATSGWQEMPAVDIQHVDCDVSDVSDKLIVDHPLFNKSRLRHLIYEPEPKLRQLVNYLKLFKAWLWHGNHWDNHEARVPTDFEWWDFYDYLFGEHVDVCPLEHLPGWCPGHHTKDEMLNWGSICTVNVKFLVEKRCMVELTSSTALEIDPASNYERFAQFKEKRIADFKMRKALE</sequence>
<dbReference type="Pfam" id="PF20150">
    <property type="entry name" value="2EXR"/>
    <property type="match status" value="1"/>
</dbReference>
<dbReference type="PANTHER" id="PTHR35910:SF6">
    <property type="entry name" value="2EXR DOMAIN-CONTAINING PROTEIN"/>
    <property type="match status" value="1"/>
</dbReference>